<feature type="transmembrane region" description="Helical" evidence="1">
    <location>
        <begin position="25"/>
        <end position="43"/>
    </location>
</feature>
<evidence type="ECO:0000313" key="3">
    <source>
        <dbReference type="Proteomes" id="UP000008021"/>
    </source>
</evidence>
<dbReference type="HOGENOM" id="CLU_2577875_0_0_1"/>
<organism evidence="2">
    <name type="scientific">Oryza meridionalis</name>
    <dbReference type="NCBI Taxonomy" id="40149"/>
    <lineage>
        <taxon>Eukaryota</taxon>
        <taxon>Viridiplantae</taxon>
        <taxon>Streptophyta</taxon>
        <taxon>Embryophyta</taxon>
        <taxon>Tracheophyta</taxon>
        <taxon>Spermatophyta</taxon>
        <taxon>Magnoliopsida</taxon>
        <taxon>Liliopsida</taxon>
        <taxon>Poales</taxon>
        <taxon>Poaceae</taxon>
        <taxon>BOP clade</taxon>
        <taxon>Oryzoideae</taxon>
        <taxon>Oryzeae</taxon>
        <taxon>Oryzinae</taxon>
        <taxon>Oryza</taxon>
    </lineage>
</organism>
<keyword evidence="1" id="KW-1133">Transmembrane helix</keyword>
<protein>
    <submittedName>
        <fullName evidence="2">Uncharacterized protein</fullName>
    </submittedName>
</protein>
<keyword evidence="1" id="KW-0812">Transmembrane</keyword>
<accession>A0A0E0CWZ6</accession>
<keyword evidence="3" id="KW-1185">Reference proteome</keyword>
<dbReference type="Gramene" id="OMERI03G07540.2">
    <property type="protein sequence ID" value="OMERI03G07540.2"/>
    <property type="gene ID" value="OMERI03G07540"/>
</dbReference>
<dbReference type="Proteomes" id="UP000008021">
    <property type="component" value="Chromosome 3"/>
</dbReference>
<reference evidence="2" key="2">
    <citation type="submission" date="2018-05" db="EMBL/GenBank/DDBJ databases">
        <title>OmerRS3 (Oryza meridionalis Reference Sequence Version 3).</title>
        <authorList>
            <person name="Zhang J."/>
            <person name="Kudrna D."/>
            <person name="Lee S."/>
            <person name="Talag J."/>
            <person name="Welchert J."/>
            <person name="Wing R.A."/>
        </authorList>
    </citation>
    <scope>NUCLEOTIDE SEQUENCE [LARGE SCALE GENOMIC DNA]</scope>
    <source>
        <strain evidence="2">cv. OR44</strain>
    </source>
</reference>
<evidence type="ECO:0000313" key="2">
    <source>
        <dbReference type="EnsemblPlants" id="OMERI03G07540.2"/>
    </source>
</evidence>
<reference evidence="2" key="1">
    <citation type="submission" date="2015-04" db="UniProtKB">
        <authorList>
            <consortium name="EnsemblPlants"/>
        </authorList>
    </citation>
    <scope>IDENTIFICATION</scope>
</reference>
<keyword evidence="1" id="KW-0472">Membrane</keyword>
<proteinExistence type="predicted"/>
<dbReference type="AlphaFoldDB" id="A0A0E0CWZ6"/>
<dbReference type="EnsemblPlants" id="OMERI03G07540.2">
    <property type="protein sequence ID" value="OMERI03G07540.2"/>
    <property type="gene ID" value="OMERI03G07540"/>
</dbReference>
<name>A0A0E0CWZ6_9ORYZ</name>
<sequence>MAFRGWPRARLCRWLRSRYNCLWDVLDYSVAIDVGVLVWVICWRKPFRALSRFDDDGAHGRRFPSWRRCHGVLSYPLQISR</sequence>
<evidence type="ECO:0000256" key="1">
    <source>
        <dbReference type="SAM" id="Phobius"/>
    </source>
</evidence>